<evidence type="ECO:0000256" key="3">
    <source>
        <dbReference type="ARBA" id="ARBA00022741"/>
    </source>
</evidence>
<dbReference type="Pfam" id="PF00005">
    <property type="entry name" value="ABC_tran"/>
    <property type="match status" value="1"/>
</dbReference>
<dbReference type="GO" id="GO:0005524">
    <property type="term" value="F:ATP binding"/>
    <property type="evidence" value="ECO:0007669"/>
    <property type="project" value="UniProtKB-KW"/>
</dbReference>
<feature type="transmembrane region" description="Helical" evidence="7">
    <location>
        <begin position="264"/>
        <end position="283"/>
    </location>
</feature>
<dbReference type="OrthoDB" id="9806127at2"/>
<dbReference type="PATRIC" id="fig|1056511.3.peg.1137"/>
<keyword evidence="11" id="KW-1185">Reference proteome</keyword>
<dbReference type="InterPro" id="IPR011527">
    <property type="entry name" value="ABC1_TM_dom"/>
</dbReference>
<dbReference type="InterPro" id="IPR039421">
    <property type="entry name" value="Type_1_exporter"/>
</dbReference>
<dbReference type="GO" id="GO:0005886">
    <property type="term" value="C:plasma membrane"/>
    <property type="evidence" value="ECO:0007669"/>
    <property type="project" value="UniProtKB-SubCell"/>
</dbReference>
<evidence type="ECO:0000259" key="8">
    <source>
        <dbReference type="PROSITE" id="PS50893"/>
    </source>
</evidence>
<dbReference type="GO" id="GO:0016887">
    <property type="term" value="F:ATP hydrolysis activity"/>
    <property type="evidence" value="ECO:0007669"/>
    <property type="project" value="InterPro"/>
</dbReference>
<name>L8JCN9_9GAMM</name>
<keyword evidence="6 7" id="KW-0472">Membrane</keyword>
<keyword evidence="2 7" id="KW-0812">Transmembrane</keyword>
<reference evidence="10 11" key="1">
    <citation type="submission" date="2012-12" db="EMBL/GenBank/DDBJ databases">
        <title>Genome Assembly of Photobacterium sp. AK15.</title>
        <authorList>
            <person name="Khatri I."/>
            <person name="Vaidya B."/>
            <person name="Srinivas T.N.R."/>
            <person name="Subramanian S."/>
            <person name="Pinnaka A."/>
        </authorList>
    </citation>
    <scope>NUCLEOTIDE SEQUENCE [LARGE SCALE GENOMIC DNA]</scope>
    <source>
        <strain evidence="10 11">AK15</strain>
    </source>
</reference>
<evidence type="ECO:0000256" key="2">
    <source>
        <dbReference type="ARBA" id="ARBA00022692"/>
    </source>
</evidence>
<dbReference type="SUPFAM" id="SSF52540">
    <property type="entry name" value="P-loop containing nucleoside triphosphate hydrolases"/>
    <property type="match status" value="1"/>
</dbReference>
<feature type="transmembrane region" description="Helical" evidence="7">
    <location>
        <begin position="39"/>
        <end position="63"/>
    </location>
</feature>
<protein>
    <submittedName>
        <fullName evidence="10">ABC transporter, ATP-binding protein</fullName>
    </submittedName>
</protein>
<dbReference type="SMART" id="SM00382">
    <property type="entry name" value="AAA"/>
    <property type="match status" value="1"/>
</dbReference>
<dbReference type="FunFam" id="3.40.50.300:FF:000218">
    <property type="entry name" value="Multidrug ABC transporter ATP-binding protein"/>
    <property type="match status" value="1"/>
</dbReference>
<dbReference type="InterPro" id="IPR003593">
    <property type="entry name" value="AAA+_ATPase"/>
</dbReference>
<feature type="transmembrane region" description="Helical" evidence="7">
    <location>
        <begin position="83"/>
        <end position="105"/>
    </location>
</feature>
<evidence type="ECO:0000256" key="1">
    <source>
        <dbReference type="ARBA" id="ARBA00004651"/>
    </source>
</evidence>
<dbReference type="RefSeq" id="WP_007463400.1">
    <property type="nucleotide sequence ID" value="NZ_AMZO01000006.1"/>
</dbReference>
<dbReference type="InterPro" id="IPR027417">
    <property type="entry name" value="P-loop_NTPase"/>
</dbReference>
<dbReference type="PROSITE" id="PS50929">
    <property type="entry name" value="ABC_TM1F"/>
    <property type="match status" value="1"/>
</dbReference>
<dbReference type="GO" id="GO:0015421">
    <property type="term" value="F:ABC-type oligopeptide transporter activity"/>
    <property type="evidence" value="ECO:0007669"/>
    <property type="project" value="TreeGrafter"/>
</dbReference>
<dbReference type="PANTHER" id="PTHR43394:SF1">
    <property type="entry name" value="ATP-BINDING CASSETTE SUB-FAMILY B MEMBER 10, MITOCHONDRIAL"/>
    <property type="match status" value="1"/>
</dbReference>
<dbReference type="InterPro" id="IPR017871">
    <property type="entry name" value="ABC_transporter-like_CS"/>
</dbReference>
<dbReference type="Proteomes" id="UP000011134">
    <property type="component" value="Unassembled WGS sequence"/>
</dbReference>
<sequence>MYKLFEKLASAFPHHEPEQPPDNLFAFLRHYTRGFELPLIAMAILSALIAIVEVSLFGFMGQLVDWLASHNPDTFWAEEGGKLMAMGLVIVIIVPLLITLHSLIVHQTLLGNYPMSIRWLAHRYLLRQSISFYQDEFAGRIATKVMQTALSVRETVMKLLDVLVYITVYFGSMLVMIGKSDYRLMLPMLLWLGAYIAIQFFYVPKLKHVATEQADARSMMTGRIVDSYTNISTVKLFSHTNRETEYAEQGMSGFIDTVYRQMRLVTGFNLSVEAINYGLVFIITGLSIWLWTNAAITIGAIAIAVSLALRINGMSKWIMWEVGGLFENLGTVVDGMRTLSKPVAIEDKPNAPELIVNHGGIKFDNVSFNYGEEKAVIEKLKLDIKPGEKVGLVGRSGAGKSTMVNLLMRFYDVESGTIKIDGQNIADVTQDSLRGQIGMVTQDTSLLHRSIRENILYSNPDASEADLLRATKQAHAHEFITTLTDPHGNTGYDAQVGERGVKLSGGQRQRVAISRVLLKDAPILILDEATSALDSEVEAAIQESLYQLMEGKTVIAIAHRLSTIAAMDRLIVIDDGRIIEQGTHQELLERDGIYAQLWEHQTGGFIASEV</sequence>
<organism evidence="10 11">
    <name type="scientific">Photobacterium marinum</name>
    <dbReference type="NCBI Taxonomy" id="1056511"/>
    <lineage>
        <taxon>Bacteria</taxon>
        <taxon>Pseudomonadati</taxon>
        <taxon>Pseudomonadota</taxon>
        <taxon>Gammaproteobacteria</taxon>
        <taxon>Vibrionales</taxon>
        <taxon>Vibrionaceae</taxon>
        <taxon>Photobacterium</taxon>
    </lineage>
</organism>
<feature type="transmembrane region" description="Helical" evidence="7">
    <location>
        <begin position="159"/>
        <end position="178"/>
    </location>
</feature>
<evidence type="ECO:0000313" key="10">
    <source>
        <dbReference type="EMBL" id="ELR66610.1"/>
    </source>
</evidence>
<dbReference type="SUPFAM" id="SSF90123">
    <property type="entry name" value="ABC transporter transmembrane region"/>
    <property type="match status" value="1"/>
</dbReference>
<keyword evidence="4 10" id="KW-0067">ATP-binding</keyword>
<keyword evidence="5 7" id="KW-1133">Transmembrane helix</keyword>
<evidence type="ECO:0000256" key="4">
    <source>
        <dbReference type="ARBA" id="ARBA00022840"/>
    </source>
</evidence>
<evidence type="ECO:0000256" key="7">
    <source>
        <dbReference type="SAM" id="Phobius"/>
    </source>
</evidence>
<accession>L8JCN9</accession>
<dbReference type="InterPro" id="IPR036640">
    <property type="entry name" value="ABC1_TM_sf"/>
</dbReference>
<dbReference type="PANTHER" id="PTHR43394">
    <property type="entry name" value="ATP-DEPENDENT PERMEASE MDL1, MITOCHONDRIAL"/>
    <property type="match status" value="1"/>
</dbReference>
<evidence type="ECO:0000256" key="5">
    <source>
        <dbReference type="ARBA" id="ARBA00022989"/>
    </source>
</evidence>
<dbReference type="PROSITE" id="PS00211">
    <property type="entry name" value="ABC_TRANSPORTER_1"/>
    <property type="match status" value="1"/>
</dbReference>
<dbReference type="Pfam" id="PF00664">
    <property type="entry name" value="ABC_membrane"/>
    <property type="match status" value="1"/>
</dbReference>
<dbReference type="Gene3D" id="1.20.1560.10">
    <property type="entry name" value="ABC transporter type 1, transmembrane domain"/>
    <property type="match status" value="1"/>
</dbReference>
<evidence type="ECO:0000256" key="6">
    <source>
        <dbReference type="ARBA" id="ARBA00023136"/>
    </source>
</evidence>
<dbReference type="Gene3D" id="3.40.50.300">
    <property type="entry name" value="P-loop containing nucleotide triphosphate hydrolases"/>
    <property type="match status" value="1"/>
</dbReference>
<keyword evidence="3" id="KW-0547">Nucleotide-binding</keyword>
<evidence type="ECO:0000259" key="9">
    <source>
        <dbReference type="PROSITE" id="PS50929"/>
    </source>
</evidence>
<evidence type="ECO:0000313" key="11">
    <source>
        <dbReference type="Proteomes" id="UP000011134"/>
    </source>
</evidence>
<dbReference type="AlphaFoldDB" id="L8JCN9"/>
<dbReference type="FunFam" id="1.20.1560.10:FF:000070">
    <property type="entry name" value="Multidrug ABC transporter ATP-binding protein"/>
    <property type="match status" value="1"/>
</dbReference>
<feature type="domain" description="ABC transporter" evidence="8">
    <location>
        <begin position="361"/>
        <end position="600"/>
    </location>
</feature>
<comment type="caution">
    <text evidence="10">The sequence shown here is derived from an EMBL/GenBank/DDBJ whole genome shotgun (WGS) entry which is preliminary data.</text>
</comment>
<dbReference type="EMBL" id="AMZO01000006">
    <property type="protein sequence ID" value="ELR66610.1"/>
    <property type="molecule type" value="Genomic_DNA"/>
</dbReference>
<feature type="transmembrane region" description="Helical" evidence="7">
    <location>
        <begin position="184"/>
        <end position="203"/>
    </location>
</feature>
<feature type="transmembrane region" description="Helical" evidence="7">
    <location>
        <begin position="289"/>
        <end position="309"/>
    </location>
</feature>
<dbReference type="PROSITE" id="PS50893">
    <property type="entry name" value="ABC_TRANSPORTER_2"/>
    <property type="match status" value="1"/>
</dbReference>
<dbReference type="InterPro" id="IPR003439">
    <property type="entry name" value="ABC_transporter-like_ATP-bd"/>
</dbReference>
<feature type="domain" description="ABC transmembrane type-1" evidence="9">
    <location>
        <begin position="40"/>
        <end position="320"/>
    </location>
</feature>
<comment type="subcellular location">
    <subcellularLocation>
        <location evidence="1">Cell membrane</location>
        <topology evidence="1">Multi-pass membrane protein</topology>
    </subcellularLocation>
</comment>
<gene>
    <name evidence="10" type="ORF">C942_04308</name>
</gene>
<proteinExistence type="predicted"/>